<sequence>MPKPSQPAHTRKSAWLDTFRHNGITIRQSHLLRQLISTLLWTPHDQSWHRCPHSHHRSDHIPILLTYYLHHNHHPTLIIITIVIILFLIIIIITTTNSDADSVLNGPHCDRTPTSHISLVGHMRIHRTETGEQVPHPLASRIHLLHGPIRSHAHP</sequence>
<keyword evidence="1" id="KW-0812">Transmembrane</keyword>
<keyword evidence="1" id="KW-0472">Membrane</keyword>
<accession>A0A183SJV3</accession>
<reference evidence="4" key="1">
    <citation type="submission" date="2016-06" db="UniProtKB">
        <authorList>
            <consortium name="WormBaseParasite"/>
        </authorList>
    </citation>
    <scope>IDENTIFICATION</scope>
</reference>
<feature type="transmembrane region" description="Helical" evidence="1">
    <location>
        <begin position="77"/>
        <end position="95"/>
    </location>
</feature>
<proteinExistence type="predicted"/>
<keyword evidence="1" id="KW-1133">Transmembrane helix</keyword>
<reference evidence="2 3" key="2">
    <citation type="submission" date="2018-11" db="EMBL/GenBank/DDBJ databases">
        <authorList>
            <consortium name="Pathogen Informatics"/>
        </authorList>
    </citation>
    <scope>NUCLEOTIDE SEQUENCE [LARGE SCALE GENOMIC DNA]</scope>
    <source>
        <strain evidence="2 3">NST_G2</strain>
    </source>
</reference>
<protein>
    <submittedName>
        <fullName evidence="2 4">Uncharacterized protein</fullName>
    </submittedName>
</protein>
<dbReference type="Proteomes" id="UP000275846">
    <property type="component" value="Unassembled WGS sequence"/>
</dbReference>
<evidence type="ECO:0000313" key="4">
    <source>
        <dbReference type="WBParaSite" id="SSLN_0000465301-mRNA-1"/>
    </source>
</evidence>
<organism evidence="4">
    <name type="scientific">Schistocephalus solidus</name>
    <name type="common">Tapeworm</name>
    <dbReference type="NCBI Taxonomy" id="70667"/>
    <lineage>
        <taxon>Eukaryota</taxon>
        <taxon>Metazoa</taxon>
        <taxon>Spiralia</taxon>
        <taxon>Lophotrochozoa</taxon>
        <taxon>Platyhelminthes</taxon>
        <taxon>Cestoda</taxon>
        <taxon>Eucestoda</taxon>
        <taxon>Diphyllobothriidea</taxon>
        <taxon>Diphyllobothriidae</taxon>
        <taxon>Schistocephalus</taxon>
    </lineage>
</organism>
<gene>
    <name evidence="2" type="ORF">SSLN_LOCUS4501</name>
</gene>
<evidence type="ECO:0000313" key="2">
    <source>
        <dbReference type="EMBL" id="VDL90886.1"/>
    </source>
</evidence>
<evidence type="ECO:0000256" key="1">
    <source>
        <dbReference type="SAM" id="Phobius"/>
    </source>
</evidence>
<dbReference type="AlphaFoldDB" id="A0A183SJV3"/>
<dbReference type="EMBL" id="UYSU01032891">
    <property type="protein sequence ID" value="VDL90886.1"/>
    <property type="molecule type" value="Genomic_DNA"/>
</dbReference>
<evidence type="ECO:0000313" key="3">
    <source>
        <dbReference type="Proteomes" id="UP000275846"/>
    </source>
</evidence>
<keyword evidence="3" id="KW-1185">Reference proteome</keyword>
<dbReference type="WBParaSite" id="SSLN_0000465301-mRNA-1">
    <property type="protein sequence ID" value="SSLN_0000465301-mRNA-1"/>
    <property type="gene ID" value="SSLN_0000465301"/>
</dbReference>
<name>A0A183SJV3_SCHSO</name>